<dbReference type="PROSITE" id="PS51186">
    <property type="entry name" value="GNAT"/>
    <property type="match status" value="1"/>
</dbReference>
<evidence type="ECO:0000259" key="3">
    <source>
        <dbReference type="PROSITE" id="PS51186"/>
    </source>
</evidence>
<dbReference type="PANTHER" id="PTHR42919">
    <property type="entry name" value="N-ALPHA-ACETYLTRANSFERASE"/>
    <property type="match status" value="1"/>
</dbReference>
<gene>
    <name evidence="4" type="ORF">KEM10_22055</name>
</gene>
<name>A0ABS5K1G5_9BACT</name>
<keyword evidence="1" id="KW-0808">Transferase</keyword>
<keyword evidence="5" id="KW-1185">Reference proteome</keyword>
<evidence type="ECO:0000256" key="1">
    <source>
        <dbReference type="ARBA" id="ARBA00022679"/>
    </source>
</evidence>
<dbReference type="SUPFAM" id="SSF55729">
    <property type="entry name" value="Acyl-CoA N-acyltransferases (Nat)"/>
    <property type="match status" value="1"/>
</dbReference>
<dbReference type="RefSeq" id="WP_212219907.1">
    <property type="nucleotide sequence ID" value="NZ_JAGUCO010000034.1"/>
</dbReference>
<sequence length="172" mass="20199">MNPIIICEVTLDDLEELQKVSKQTFFETFSSDNSKEDMEKYLNINFSKEKLSQKIKNQYSTFFMAKIDNKAIGYLKINTKSAQTELINQNSLEIERIYVLKEFLGKKVGQILYNQAIEIAQKVNAELIWLGVWEHNLRAIRFYQKNGFKAFDKHIFKLGEDEQTDILMKLTL</sequence>
<dbReference type="InterPro" id="IPR051556">
    <property type="entry name" value="N-term/lysine_N-AcTrnsfr"/>
</dbReference>
<dbReference type="InterPro" id="IPR000182">
    <property type="entry name" value="GNAT_dom"/>
</dbReference>
<dbReference type="Pfam" id="PF00583">
    <property type="entry name" value="Acetyltransf_1"/>
    <property type="match status" value="1"/>
</dbReference>
<dbReference type="InterPro" id="IPR016181">
    <property type="entry name" value="Acyl_CoA_acyltransferase"/>
</dbReference>
<keyword evidence="2" id="KW-0012">Acyltransferase</keyword>
<protein>
    <submittedName>
        <fullName evidence="4">GNAT family N-acetyltransferase</fullName>
    </submittedName>
</protein>
<comment type="caution">
    <text evidence="4">The sequence shown here is derived from an EMBL/GenBank/DDBJ whole genome shotgun (WGS) entry which is preliminary data.</text>
</comment>
<proteinExistence type="predicted"/>
<dbReference type="Gene3D" id="3.40.630.30">
    <property type="match status" value="1"/>
</dbReference>
<reference evidence="4 5" key="1">
    <citation type="journal article" date="2015" name="Int. J. Syst. Evol. Microbiol.">
        <title>Carboxylicivirga linearis sp. nov., isolated from a sea cucumber culture pond.</title>
        <authorList>
            <person name="Wang F.Q."/>
            <person name="Zhou Y.X."/>
            <person name="Lin X.Z."/>
            <person name="Chen G.J."/>
            <person name="Du Z.J."/>
        </authorList>
    </citation>
    <scope>NUCLEOTIDE SEQUENCE [LARGE SCALE GENOMIC DNA]</scope>
    <source>
        <strain evidence="4 5">FB218</strain>
    </source>
</reference>
<organism evidence="4 5">
    <name type="scientific">Carboxylicivirga linearis</name>
    <dbReference type="NCBI Taxonomy" id="1628157"/>
    <lineage>
        <taxon>Bacteria</taxon>
        <taxon>Pseudomonadati</taxon>
        <taxon>Bacteroidota</taxon>
        <taxon>Bacteroidia</taxon>
        <taxon>Marinilabiliales</taxon>
        <taxon>Marinilabiliaceae</taxon>
        <taxon>Carboxylicivirga</taxon>
    </lineage>
</organism>
<feature type="domain" description="N-acetyltransferase" evidence="3">
    <location>
        <begin position="4"/>
        <end position="172"/>
    </location>
</feature>
<dbReference type="EMBL" id="JAGUCO010000034">
    <property type="protein sequence ID" value="MBS2100986.1"/>
    <property type="molecule type" value="Genomic_DNA"/>
</dbReference>
<dbReference type="CDD" id="cd04301">
    <property type="entry name" value="NAT_SF"/>
    <property type="match status" value="1"/>
</dbReference>
<dbReference type="PANTHER" id="PTHR42919:SF8">
    <property type="entry name" value="N-ALPHA-ACETYLTRANSFERASE 50"/>
    <property type="match status" value="1"/>
</dbReference>
<evidence type="ECO:0000256" key="2">
    <source>
        <dbReference type="ARBA" id="ARBA00023315"/>
    </source>
</evidence>
<evidence type="ECO:0000313" key="5">
    <source>
        <dbReference type="Proteomes" id="UP000708576"/>
    </source>
</evidence>
<accession>A0ABS5K1G5</accession>
<dbReference type="Proteomes" id="UP000708576">
    <property type="component" value="Unassembled WGS sequence"/>
</dbReference>
<evidence type="ECO:0000313" key="4">
    <source>
        <dbReference type="EMBL" id="MBS2100986.1"/>
    </source>
</evidence>